<evidence type="ECO:0000259" key="8">
    <source>
        <dbReference type="Pfam" id="PF13359"/>
    </source>
</evidence>
<dbReference type="PANTHER" id="PTHR22930:SF269">
    <property type="entry name" value="NUCLEASE HARBI1-LIKE PROTEIN"/>
    <property type="match status" value="1"/>
</dbReference>
<dbReference type="GO" id="GO:0005634">
    <property type="term" value="C:nucleus"/>
    <property type="evidence" value="ECO:0007669"/>
    <property type="project" value="UniProtKB-SubCell"/>
</dbReference>
<dbReference type="Proteomes" id="UP000504635">
    <property type="component" value="Unplaced"/>
</dbReference>
<evidence type="ECO:0000313" key="9">
    <source>
        <dbReference type="Proteomes" id="UP000504635"/>
    </source>
</evidence>
<evidence type="ECO:0000256" key="3">
    <source>
        <dbReference type="ARBA" id="ARBA00006958"/>
    </source>
</evidence>
<dbReference type="InterPro" id="IPR027806">
    <property type="entry name" value="HARBI1_dom"/>
</dbReference>
<evidence type="ECO:0000313" key="10">
    <source>
        <dbReference type="RefSeq" id="XP_030753848.1"/>
    </source>
</evidence>
<evidence type="ECO:0000256" key="6">
    <source>
        <dbReference type="ARBA" id="ARBA00022801"/>
    </source>
</evidence>
<accession>A0A6J2XQQ8</accession>
<keyword evidence="5" id="KW-0479">Metal-binding</keyword>
<protein>
    <submittedName>
        <fullName evidence="10">Protein ANTAGONIST OF LIKE HETEROCHROMATIN PROTEIN 1-like</fullName>
    </submittedName>
</protein>
<feature type="domain" description="DDE Tnp4" evidence="8">
    <location>
        <begin position="187"/>
        <end position="351"/>
    </location>
</feature>
<evidence type="ECO:0000256" key="2">
    <source>
        <dbReference type="ARBA" id="ARBA00004123"/>
    </source>
</evidence>
<dbReference type="InterPro" id="IPR045249">
    <property type="entry name" value="HARBI1-like"/>
</dbReference>
<comment type="similarity">
    <text evidence="3">Belongs to the HARBI1 family.</text>
</comment>
<dbReference type="AlphaFoldDB" id="A0A6J2XQQ8"/>
<dbReference type="GO" id="GO:0004518">
    <property type="term" value="F:nuclease activity"/>
    <property type="evidence" value="ECO:0007669"/>
    <property type="project" value="UniProtKB-KW"/>
</dbReference>
<name>A0A6J2XQQ8_SITOR</name>
<evidence type="ECO:0000256" key="1">
    <source>
        <dbReference type="ARBA" id="ARBA00001968"/>
    </source>
</evidence>
<keyword evidence="7" id="KW-0539">Nucleus</keyword>
<proteinExistence type="inferred from homology"/>
<dbReference type="GO" id="GO:0046872">
    <property type="term" value="F:metal ion binding"/>
    <property type="evidence" value="ECO:0007669"/>
    <property type="project" value="UniProtKB-KW"/>
</dbReference>
<dbReference type="RefSeq" id="XP_030753848.1">
    <property type="nucleotide sequence ID" value="XM_030897988.1"/>
</dbReference>
<reference evidence="10" key="1">
    <citation type="submission" date="2025-08" db="UniProtKB">
        <authorList>
            <consortium name="RefSeq"/>
        </authorList>
    </citation>
    <scope>IDENTIFICATION</scope>
    <source>
        <tissue evidence="10">Gonads</tissue>
    </source>
</reference>
<dbReference type="GO" id="GO:0016787">
    <property type="term" value="F:hydrolase activity"/>
    <property type="evidence" value="ECO:0007669"/>
    <property type="project" value="UniProtKB-KW"/>
</dbReference>
<evidence type="ECO:0000256" key="7">
    <source>
        <dbReference type="ARBA" id="ARBA00023242"/>
    </source>
</evidence>
<evidence type="ECO:0000256" key="5">
    <source>
        <dbReference type="ARBA" id="ARBA00022723"/>
    </source>
</evidence>
<dbReference type="FunCoup" id="A0A6J2XQQ8">
    <property type="interactions" value="1"/>
</dbReference>
<keyword evidence="9" id="KW-1185">Reference proteome</keyword>
<dbReference type="OrthoDB" id="6627079at2759"/>
<dbReference type="KEGG" id="soy:115880710"/>
<comment type="cofactor">
    <cofactor evidence="1">
        <name>a divalent metal cation</name>
        <dbReference type="ChEBI" id="CHEBI:60240"/>
    </cofactor>
</comment>
<gene>
    <name evidence="10" type="primary">LOC115880710</name>
</gene>
<keyword evidence="4" id="KW-0540">Nuclease</keyword>
<evidence type="ECO:0000256" key="4">
    <source>
        <dbReference type="ARBA" id="ARBA00022722"/>
    </source>
</evidence>
<organism evidence="9 10">
    <name type="scientific">Sitophilus oryzae</name>
    <name type="common">Rice weevil</name>
    <name type="synonym">Curculio oryzae</name>
    <dbReference type="NCBI Taxonomy" id="7048"/>
    <lineage>
        <taxon>Eukaryota</taxon>
        <taxon>Metazoa</taxon>
        <taxon>Ecdysozoa</taxon>
        <taxon>Arthropoda</taxon>
        <taxon>Hexapoda</taxon>
        <taxon>Insecta</taxon>
        <taxon>Pterygota</taxon>
        <taxon>Neoptera</taxon>
        <taxon>Endopterygota</taxon>
        <taxon>Coleoptera</taxon>
        <taxon>Polyphaga</taxon>
        <taxon>Cucujiformia</taxon>
        <taxon>Curculionidae</taxon>
        <taxon>Dryophthorinae</taxon>
        <taxon>Sitophilus</taxon>
    </lineage>
</organism>
<comment type="subcellular location">
    <subcellularLocation>
        <location evidence="2">Nucleus</location>
    </subcellularLocation>
</comment>
<dbReference type="PANTHER" id="PTHR22930">
    <property type="match status" value="1"/>
</dbReference>
<keyword evidence="6" id="KW-0378">Hydrolase</keyword>
<dbReference type="Pfam" id="PF13359">
    <property type="entry name" value="DDE_Tnp_4"/>
    <property type="match status" value="1"/>
</dbReference>
<sequence>MDTNIANNYNYYQWRRQYIVGLILIYEWHKNKKSLQKQNKKRRMWVRDIFLKRSEQGDYNNLVREMRLGDISRYHNYLRMSPEQFDYLLSKMEHALAKNNIVREPIPPGERLALTIRYLASGDSMMSMSYSYRVGKSTVSYLVKETCKIIWKCLWQDYLKPPNTEKWKEISNDFKRVWQMPNCVGAIDGKHVVIQAPPNSGSDFYNYKGSHSIVLMSICDPFYKFTLVDIGARGRQSDGGILRNSEMGKKLIENQLEFPSDCPVEYGGENIPFYIVGDEAFPLRTNLMRPYPGRLLSQEKRIFNYRLSRTRRVSENTFGIWVARWRIFRRPINTCLETTEDMIKATICLHNYLMEGRHELYCPKNFVDMEDANGNITNGLWREEGDSNNVYSSTRMGSNNTTLNAAKVRSHLTSHFLFDGAVQFQWNK</sequence>
<dbReference type="InParanoid" id="A0A6J2XQQ8"/>
<dbReference type="GeneID" id="115880710"/>